<protein>
    <submittedName>
        <fullName evidence="1">Uncharacterized protein</fullName>
    </submittedName>
</protein>
<name>A0ACB8A0R6_9AGAM</name>
<dbReference type="Proteomes" id="UP000790377">
    <property type="component" value="Unassembled WGS sequence"/>
</dbReference>
<gene>
    <name evidence="1" type="ORF">BJ138DRAFT_618259</name>
</gene>
<comment type="caution">
    <text evidence="1">The sequence shown here is derived from an EMBL/GenBank/DDBJ whole genome shotgun (WGS) entry which is preliminary data.</text>
</comment>
<proteinExistence type="predicted"/>
<evidence type="ECO:0000313" key="1">
    <source>
        <dbReference type="EMBL" id="KAH7906588.1"/>
    </source>
</evidence>
<sequence>MFSTKFVTAAIVMSSVLQASSGLVFRRNGYGGSMSAPSSQGTQSSVTETATSMSTYSSQPVQSTETQTKVWSTSTHSSETSSSHPSSPIQSTETQTKVWSTATHFSQSTQSQPTQSSATHSGQPPKPTGQVVNCDNVLDWKPNTQYTAGDQTVFSSEWWTAKQWSYNNPPNDAAMEWTLIGSCIVPRPLVSVSCQGIPAWNKQAQYNRGSQVTYNGHLWYAPNWVSSNVPGDKSGSWVDEGACVN</sequence>
<organism evidence="1 2">
    <name type="scientific">Hygrophoropsis aurantiaca</name>
    <dbReference type="NCBI Taxonomy" id="72124"/>
    <lineage>
        <taxon>Eukaryota</taxon>
        <taxon>Fungi</taxon>
        <taxon>Dikarya</taxon>
        <taxon>Basidiomycota</taxon>
        <taxon>Agaricomycotina</taxon>
        <taxon>Agaricomycetes</taxon>
        <taxon>Agaricomycetidae</taxon>
        <taxon>Boletales</taxon>
        <taxon>Coniophorineae</taxon>
        <taxon>Hygrophoropsidaceae</taxon>
        <taxon>Hygrophoropsis</taxon>
    </lineage>
</organism>
<dbReference type="EMBL" id="MU267999">
    <property type="protein sequence ID" value="KAH7906588.1"/>
    <property type="molecule type" value="Genomic_DNA"/>
</dbReference>
<accession>A0ACB8A0R6</accession>
<reference evidence="1" key="1">
    <citation type="journal article" date="2021" name="New Phytol.">
        <title>Evolutionary innovations through gain and loss of genes in the ectomycorrhizal Boletales.</title>
        <authorList>
            <person name="Wu G."/>
            <person name="Miyauchi S."/>
            <person name="Morin E."/>
            <person name="Kuo A."/>
            <person name="Drula E."/>
            <person name="Varga T."/>
            <person name="Kohler A."/>
            <person name="Feng B."/>
            <person name="Cao Y."/>
            <person name="Lipzen A."/>
            <person name="Daum C."/>
            <person name="Hundley H."/>
            <person name="Pangilinan J."/>
            <person name="Johnson J."/>
            <person name="Barry K."/>
            <person name="LaButti K."/>
            <person name="Ng V."/>
            <person name="Ahrendt S."/>
            <person name="Min B."/>
            <person name="Choi I.G."/>
            <person name="Park H."/>
            <person name="Plett J.M."/>
            <person name="Magnuson J."/>
            <person name="Spatafora J.W."/>
            <person name="Nagy L.G."/>
            <person name="Henrissat B."/>
            <person name="Grigoriev I.V."/>
            <person name="Yang Z.L."/>
            <person name="Xu J."/>
            <person name="Martin F.M."/>
        </authorList>
    </citation>
    <scope>NUCLEOTIDE SEQUENCE</scope>
    <source>
        <strain evidence="1">ATCC 28755</strain>
    </source>
</reference>
<evidence type="ECO:0000313" key="2">
    <source>
        <dbReference type="Proteomes" id="UP000790377"/>
    </source>
</evidence>
<keyword evidence="2" id="KW-1185">Reference proteome</keyword>